<sequence>MIRTLFVASGHTEDIPDGPSGPVRVVNAMLLCCIRMVASHLFLDADHNTGPSISLRIDGLVREITRYDTRAHKPLIERIQQMWQIIVNETQIPQDGRFRMNIGSETDRWLDFTVSTFPATHSESCTISIRDPAATHIGFDALGLANGNLARVEASLSHNSGLYLIGGPAGSGKTVSAYSILNVPNTPERRVLSIEDPGAGMPVENVVQGVVNLQKMKDRTAQVSAAVRQSYDGLHVCYTGSSEALAELMEGGLSKHVINTMHFQDAISGLMLVANWVDLDRLTGDGVALITAQRLVRRLCTECRGTGGPDRQGSGTHTDGKQDQ</sequence>
<comment type="similarity">
    <text evidence="1">Belongs to the GSP E family.</text>
</comment>
<evidence type="ECO:0000256" key="1">
    <source>
        <dbReference type="ARBA" id="ARBA00006611"/>
    </source>
</evidence>
<evidence type="ECO:0000256" key="2">
    <source>
        <dbReference type="ARBA" id="ARBA00022741"/>
    </source>
</evidence>
<accession>A0A2A5WXA3</accession>
<dbReference type="GO" id="GO:0005886">
    <property type="term" value="C:plasma membrane"/>
    <property type="evidence" value="ECO:0007669"/>
    <property type="project" value="TreeGrafter"/>
</dbReference>
<dbReference type="Gene3D" id="3.30.450.90">
    <property type="match status" value="1"/>
</dbReference>
<dbReference type="GO" id="GO:0016887">
    <property type="term" value="F:ATP hydrolysis activity"/>
    <property type="evidence" value="ECO:0007669"/>
    <property type="project" value="TreeGrafter"/>
</dbReference>
<comment type="caution">
    <text evidence="5">The sequence shown here is derived from an EMBL/GenBank/DDBJ whole genome shotgun (WGS) entry which is preliminary data.</text>
</comment>
<proteinExistence type="inferred from homology"/>
<dbReference type="Pfam" id="PF00437">
    <property type="entry name" value="T2SSE"/>
    <property type="match status" value="1"/>
</dbReference>
<dbReference type="SUPFAM" id="SSF52540">
    <property type="entry name" value="P-loop containing nucleoside triphosphate hydrolases"/>
    <property type="match status" value="1"/>
</dbReference>
<dbReference type="PANTHER" id="PTHR30258:SF2">
    <property type="entry name" value="COMG OPERON PROTEIN 1"/>
    <property type="match status" value="1"/>
</dbReference>
<keyword evidence="2" id="KW-0547">Nucleotide-binding</keyword>
<dbReference type="Gene3D" id="3.40.50.300">
    <property type="entry name" value="P-loop containing nucleotide triphosphate hydrolases"/>
    <property type="match status" value="1"/>
</dbReference>
<keyword evidence="3" id="KW-0067">ATP-binding</keyword>
<dbReference type="InterPro" id="IPR001482">
    <property type="entry name" value="T2SS/T4SS_dom"/>
</dbReference>
<reference evidence="5 6" key="1">
    <citation type="submission" date="2017-08" db="EMBL/GenBank/DDBJ databases">
        <title>Fine stratification of microbial communities through a metagenomic profile of the photic zone.</title>
        <authorList>
            <person name="Haro-Moreno J.M."/>
            <person name="Lopez-Perez M."/>
            <person name="De La Torre J."/>
            <person name="Picazo A."/>
            <person name="Camacho A."/>
            <person name="Rodriguez-Valera F."/>
        </authorList>
    </citation>
    <scope>NUCLEOTIDE SEQUENCE [LARGE SCALE GENOMIC DNA]</scope>
    <source>
        <strain evidence="5">MED-G24</strain>
    </source>
</reference>
<name>A0A2A5WXA3_9GAMM</name>
<organism evidence="5 6">
    <name type="scientific">OM182 bacterium MED-G24</name>
    <dbReference type="NCBI Taxonomy" id="1986255"/>
    <lineage>
        <taxon>Bacteria</taxon>
        <taxon>Pseudomonadati</taxon>
        <taxon>Pseudomonadota</taxon>
        <taxon>Gammaproteobacteria</taxon>
        <taxon>OMG group</taxon>
        <taxon>OM182 clade</taxon>
    </lineage>
</organism>
<feature type="domain" description="Bacterial type II secretion system protein E" evidence="4">
    <location>
        <begin position="23"/>
        <end position="305"/>
    </location>
</feature>
<evidence type="ECO:0000259" key="4">
    <source>
        <dbReference type="Pfam" id="PF00437"/>
    </source>
</evidence>
<dbReference type="PANTHER" id="PTHR30258">
    <property type="entry name" value="TYPE II SECRETION SYSTEM PROTEIN GSPE-RELATED"/>
    <property type="match status" value="1"/>
</dbReference>
<protein>
    <recommendedName>
        <fullName evidence="4">Bacterial type II secretion system protein E domain-containing protein</fullName>
    </recommendedName>
</protein>
<evidence type="ECO:0000313" key="6">
    <source>
        <dbReference type="Proteomes" id="UP000219327"/>
    </source>
</evidence>
<evidence type="ECO:0000256" key="3">
    <source>
        <dbReference type="ARBA" id="ARBA00022840"/>
    </source>
</evidence>
<dbReference type="Proteomes" id="UP000219327">
    <property type="component" value="Unassembled WGS sequence"/>
</dbReference>
<dbReference type="EMBL" id="NTKD01000008">
    <property type="protein sequence ID" value="PDH40847.1"/>
    <property type="molecule type" value="Genomic_DNA"/>
</dbReference>
<evidence type="ECO:0000313" key="5">
    <source>
        <dbReference type="EMBL" id="PDH40847.1"/>
    </source>
</evidence>
<dbReference type="AlphaFoldDB" id="A0A2A5WXA3"/>
<dbReference type="GO" id="GO:0005524">
    <property type="term" value="F:ATP binding"/>
    <property type="evidence" value="ECO:0007669"/>
    <property type="project" value="UniProtKB-KW"/>
</dbReference>
<dbReference type="InterPro" id="IPR027417">
    <property type="entry name" value="P-loop_NTPase"/>
</dbReference>
<gene>
    <name evidence="5" type="ORF">CNE99_02830</name>
</gene>